<dbReference type="Pfam" id="PF07940">
    <property type="entry name" value="Hepar_II_III_C"/>
    <property type="match status" value="1"/>
</dbReference>
<dbReference type="RefSeq" id="WP_190917258.1">
    <property type="nucleotide sequence ID" value="NZ_JACXIZ010000016.1"/>
</dbReference>
<evidence type="ECO:0000259" key="2">
    <source>
        <dbReference type="Pfam" id="PF07940"/>
    </source>
</evidence>
<evidence type="ECO:0000313" key="3">
    <source>
        <dbReference type="EMBL" id="MBD2845563.1"/>
    </source>
</evidence>
<dbReference type="EMBL" id="JACXIZ010000016">
    <property type="protein sequence ID" value="MBD2845563.1"/>
    <property type="molecule type" value="Genomic_DNA"/>
</dbReference>
<keyword evidence="4" id="KW-1185">Reference proteome</keyword>
<dbReference type="InterPro" id="IPR012480">
    <property type="entry name" value="Hepar_II_III_C"/>
</dbReference>
<dbReference type="SUPFAM" id="SSF48230">
    <property type="entry name" value="Chondroitin AC/alginate lyase"/>
    <property type="match status" value="1"/>
</dbReference>
<comment type="subcellular location">
    <subcellularLocation>
        <location evidence="1">Cell envelope</location>
    </subcellularLocation>
</comment>
<evidence type="ECO:0000256" key="1">
    <source>
        <dbReference type="ARBA" id="ARBA00004196"/>
    </source>
</evidence>
<sequence>MWNEDTLADILREHRSMPPEFPYGRRLDSAEAARIRNCPELQPWLAQTRTVAERARTEEIPVLTFSRLAEFERTGGRKAFEVVNHERRLRLQALTVVSVIDETDLYIETIEDLLWETCNEYTWCLNAAWPIWRKPDNIPDVPLTRYIELGAAMTAHRLAEAVYVLRGRLHPLVEQRVREEVLNRVVRAWIEAPKPYPWERMRMNWAAVCAGGSGMAGLLLADEEEARALLPRLIPRAVRAMESYLQGFGADGGCAEGLGYWQYGMSYFAAFAEMLRVYTAGEVDLFTDARLTAIAEFPIKCELAEDRFVNYSDSSQRSFLNPGLFGLLRRRLGMRLPLLKPFERASMAPSNLASVLWYDADTIGGSLRQGTFVLEALQWVVDRRVRAGNWLAFSAKGGHNDEPHNHNDLGHFLLHVAGDNLLVDLGSPVYTKDYFTERRYANCHASSLGHSVPVIGGELQAAGAQHRAELLALKEREDGVEVTLDLTRAYALPSLRRFTRAFAWTVDERNDRAELELRDDFRLSEEGVGLQEAFVSLTEPELSAGRAVWTGRAGRLVLRYPSERLRAEVQQVPIHPPEGPGTMYRLLLTLSECRFEETIALRFAAETAAKRSAAPRLG</sequence>
<gene>
    <name evidence="3" type="ORF">IDH44_10210</name>
</gene>
<proteinExistence type="predicted"/>
<accession>A0A927BRR3</accession>
<dbReference type="Proteomes" id="UP000621560">
    <property type="component" value="Unassembled WGS sequence"/>
</dbReference>
<dbReference type="PANTHER" id="PTHR38045">
    <property type="entry name" value="CHROMOSOME 1, WHOLE GENOME SHOTGUN SEQUENCE"/>
    <property type="match status" value="1"/>
</dbReference>
<evidence type="ECO:0000313" key="4">
    <source>
        <dbReference type="Proteomes" id="UP000621560"/>
    </source>
</evidence>
<dbReference type="AlphaFoldDB" id="A0A927BRR3"/>
<organism evidence="3 4">
    <name type="scientific">Paenibacillus sabuli</name>
    <dbReference type="NCBI Taxonomy" id="2772509"/>
    <lineage>
        <taxon>Bacteria</taxon>
        <taxon>Bacillati</taxon>
        <taxon>Bacillota</taxon>
        <taxon>Bacilli</taxon>
        <taxon>Bacillales</taxon>
        <taxon>Paenibacillaceae</taxon>
        <taxon>Paenibacillus</taxon>
    </lineage>
</organism>
<dbReference type="Gene3D" id="2.70.98.70">
    <property type="match status" value="1"/>
</dbReference>
<feature type="domain" description="Heparinase II/III-like C-terminal" evidence="2">
    <location>
        <begin position="394"/>
        <end position="527"/>
    </location>
</feature>
<dbReference type="PANTHER" id="PTHR38045:SF1">
    <property type="entry name" value="HEPARINASE II_III-LIKE PROTEIN"/>
    <property type="match status" value="1"/>
</dbReference>
<reference evidence="3" key="1">
    <citation type="submission" date="2020-09" db="EMBL/GenBank/DDBJ databases">
        <title>A novel bacterium of genus Paenibacillus, isolated from South China Sea.</title>
        <authorList>
            <person name="Huang H."/>
            <person name="Mo K."/>
            <person name="Hu Y."/>
        </authorList>
    </citation>
    <scope>NUCLEOTIDE SEQUENCE</scope>
    <source>
        <strain evidence="3">IB182496</strain>
    </source>
</reference>
<dbReference type="InterPro" id="IPR008929">
    <property type="entry name" value="Chondroitin_lyas"/>
</dbReference>
<dbReference type="GO" id="GO:0030313">
    <property type="term" value="C:cell envelope"/>
    <property type="evidence" value="ECO:0007669"/>
    <property type="project" value="UniProtKB-SubCell"/>
</dbReference>
<protein>
    <submittedName>
        <fullName evidence="3">Heparinase II/III family protein</fullName>
    </submittedName>
</protein>
<comment type="caution">
    <text evidence="3">The sequence shown here is derived from an EMBL/GenBank/DDBJ whole genome shotgun (WGS) entry which is preliminary data.</text>
</comment>
<dbReference type="Gene3D" id="1.50.10.100">
    <property type="entry name" value="Chondroitin AC/alginate lyase"/>
    <property type="match status" value="1"/>
</dbReference>
<name>A0A927BRR3_9BACL</name>
<dbReference type="GO" id="GO:0016829">
    <property type="term" value="F:lyase activity"/>
    <property type="evidence" value="ECO:0007669"/>
    <property type="project" value="InterPro"/>
</dbReference>